<evidence type="ECO:0000256" key="7">
    <source>
        <dbReference type="ARBA" id="ARBA00044507"/>
    </source>
</evidence>
<comment type="pathway">
    <text evidence="8">Aminoacyl-tRNA biosynthesis; selenocysteinyl-tRNA(Sec) biosynthesis; selenocysteinyl-tRNA(Sec) from L-seryl-tRNA(Sec) (bacterial route): step 1/1.</text>
</comment>
<evidence type="ECO:0000256" key="2">
    <source>
        <dbReference type="ARBA" id="ARBA00022490"/>
    </source>
</evidence>
<keyword evidence="5 8" id="KW-0648">Protein biosynthesis</keyword>
<dbReference type="EMBL" id="NXLR01000011">
    <property type="protein sequence ID" value="RDU59534.1"/>
    <property type="molecule type" value="Genomic_DNA"/>
</dbReference>
<protein>
    <recommendedName>
        <fullName evidence="8">L-seryl-tRNA(Sec) selenium transferase</fullName>
        <ecNumber evidence="8">2.9.1.1</ecNumber>
    </recommendedName>
    <alternativeName>
        <fullName evidence="8">Selenocysteine synthase</fullName>
        <shortName evidence="8">Sec synthase</shortName>
    </alternativeName>
    <alternativeName>
        <fullName evidence="8">Selenocysteinyl-tRNA(Sec) synthase</fullName>
    </alternativeName>
</protein>
<accession>A0A3D8I451</accession>
<feature type="modified residue" description="N6-(pyridoxal phosphate)lysine" evidence="8 9">
    <location>
        <position position="300"/>
    </location>
</feature>
<dbReference type="HAMAP" id="MF_00423">
    <property type="entry name" value="SelA"/>
    <property type="match status" value="1"/>
</dbReference>
<evidence type="ECO:0000256" key="9">
    <source>
        <dbReference type="PIRSR" id="PIRSR618319-50"/>
    </source>
</evidence>
<gene>
    <name evidence="8" type="primary">selA</name>
    <name evidence="10" type="ORF">CQA63_06410</name>
</gene>
<keyword evidence="6 8" id="KW-0711">Selenium</keyword>
<comment type="subcellular location">
    <subcellularLocation>
        <location evidence="8">Cytoplasm</location>
    </subcellularLocation>
</comment>
<evidence type="ECO:0000256" key="5">
    <source>
        <dbReference type="ARBA" id="ARBA00022917"/>
    </source>
</evidence>
<dbReference type="PANTHER" id="PTHR32328:SF0">
    <property type="entry name" value="L-SERYL-TRNA(SEC) SELENIUM TRANSFERASE"/>
    <property type="match status" value="1"/>
</dbReference>
<comment type="similarity">
    <text evidence="7 8">Belongs to the SelA family.</text>
</comment>
<dbReference type="InterPro" id="IPR015421">
    <property type="entry name" value="PyrdxlP-dep_Trfase_major"/>
</dbReference>
<evidence type="ECO:0000256" key="6">
    <source>
        <dbReference type="ARBA" id="ARBA00023266"/>
    </source>
</evidence>
<evidence type="ECO:0000256" key="4">
    <source>
        <dbReference type="ARBA" id="ARBA00022898"/>
    </source>
</evidence>
<dbReference type="InterPro" id="IPR015424">
    <property type="entry name" value="PyrdxlP-dep_Trfase"/>
</dbReference>
<keyword evidence="11" id="KW-1185">Reference proteome</keyword>
<comment type="catalytic activity">
    <reaction evidence="8">
        <text>L-seryl-tRNA(Sec) + selenophosphate + H(+) = L-selenocysteinyl-tRNA(Sec) + phosphate</text>
        <dbReference type="Rhea" id="RHEA:22728"/>
        <dbReference type="Rhea" id="RHEA-COMP:9742"/>
        <dbReference type="Rhea" id="RHEA-COMP:9743"/>
        <dbReference type="ChEBI" id="CHEBI:15378"/>
        <dbReference type="ChEBI" id="CHEBI:16144"/>
        <dbReference type="ChEBI" id="CHEBI:43474"/>
        <dbReference type="ChEBI" id="CHEBI:78533"/>
        <dbReference type="ChEBI" id="CHEBI:78573"/>
        <dbReference type="EC" id="2.9.1.1"/>
    </reaction>
</comment>
<dbReference type="EC" id="2.9.1.1" evidence="8"/>
<sequence>MAVYTKEKQVHTLQELLKSIPKVDTLLASAELRVFEKSLLLPLITSHLDSLRWGLKNATLSPKAFSQAINELIPTLQAKAKLAQMPTLERVINATGVVLHTNLGRSVFSKEIIDEITPFLCSYHTLEYDLEAGKRGERYRHCVQLLCQICGCEDALLVNNNAAAVFLILHTFAKHKEVIISRGELVEIGGGFRIPEIMENASCILHEVGTTNKTYLQDYEKAINEQSALIMKAHRSNFYQSGFTHSCHIKELIALAQERGLIDYFDLGSGHMGAIPLKDEMSVQEICAYKPALLSFSGDKLLGGPQAGIICGKRELIATLKKNPLLRTFRVDKFSILSLKATLQAYKDKAYHKIPTLSMLLASPKDLEHQASMLKNRLSCISNKADIDIIELHSLAGGGAMPEDSFKSFGIEINPKSMLAKDLEDSLRTKGVVACIKAKSVLFDMRTLLKGQGEMLANILIEIFKHAR</sequence>
<dbReference type="PANTHER" id="PTHR32328">
    <property type="entry name" value="L-SERYL-TRNA(SEC) SELENIUM TRANSFERASE"/>
    <property type="match status" value="1"/>
</dbReference>
<evidence type="ECO:0000313" key="10">
    <source>
        <dbReference type="EMBL" id="RDU59534.1"/>
    </source>
</evidence>
<organism evidence="10 11">
    <name type="scientific">Helicobacter marmotae</name>
    <dbReference type="NCBI Taxonomy" id="152490"/>
    <lineage>
        <taxon>Bacteria</taxon>
        <taxon>Pseudomonadati</taxon>
        <taxon>Campylobacterota</taxon>
        <taxon>Epsilonproteobacteria</taxon>
        <taxon>Campylobacterales</taxon>
        <taxon>Helicobacteraceae</taxon>
        <taxon>Helicobacter</taxon>
    </lineage>
</organism>
<dbReference type="NCBIfam" id="TIGR00474">
    <property type="entry name" value="selA"/>
    <property type="match status" value="1"/>
</dbReference>
<dbReference type="Proteomes" id="UP000256599">
    <property type="component" value="Unassembled WGS sequence"/>
</dbReference>
<dbReference type="InterPro" id="IPR004534">
    <property type="entry name" value="SelA_trans"/>
</dbReference>
<keyword evidence="2 8" id="KW-0963">Cytoplasm</keyword>
<keyword evidence="4 8" id="KW-0663">Pyridoxal phosphate</keyword>
<dbReference type="GO" id="GO:0004125">
    <property type="term" value="F:L-seryl-tRNA(Sec) selenium transferase activity"/>
    <property type="evidence" value="ECO:0007669"/>
    <property type="project" value="UniProtKB-UniRule"/>
</dbReference>
<evidence type="ECO:0000256" key="1">
    <source>
        <dbReference type="ARBA" id="ARBA00001933"/>
    </source>
</evidence>
<dbReference type="InterPro" id="IPR018319">
    <property type="entry name" value="SelA-like"/>
</dbReference>
<comment type="function">
    <text evidence="8">Converts seryl-tRNA(Sec) to selenocysteinyl-tRNA(Sec) required for selenoprotein biosynthesis.</text>
</comment>
<dbReference type="Gene3D" id="3.90.1150.180">
    <property type="match status" value="1"/>
</dbReference>
<dbReference type="Pfam" id="PF03841">
    <property type="entry name" value="SelA"/>
    <property type="match status" value="1"/>
</dbReference>
<dbReference type="GO" id="GO:0005737">
    <property type="term" value="C:cytoplasm"/>
    <property type="evidence" value="ECO:0007669"/>
    <property type="project" value="UniProtKB-SubCell"/>
</dbReference>
<evidence type="ECO:0000256" key="8">
    <source>
        <dbReference type="HAMAP-Rule" id="MF_00423"/>
    </source>
</evidence>
<evidence type="ECO:0000256" key="3">
    <source>
        <dbReference type="ARBA" id="ARBA00022679"/>
    </source>
</evidence>
<dbReference type="SUPFAM" id="SSF53383">
    <property type="entry name" value="PLP-dependent transferases"/>
    <property type="match status" value="1"/>
</dbReference>
<dbReference type="GO" id="GO:0001717">
    <property type="term" value="P:conversion of seryl-tRNAsec to selenocys-tRNAsec"/>
    <property type="evidence" value="ECO:0007669"/>
    <property type="project" value="UniProtKB-UniRule"/>
</dbReference>
<reference evidence="10 11" key="1">
    <citation type="submission" date="2018-04" db="EMBL/GenBank/DDBJ databases">
        <title>Novel Campyloabacter and Helicobacter Species and Strains.</title>
        <authorList>
            <person name="Mannion A.J."/>
            <person name="Shen Z."/>
            <person name="Fox J.G."/>
        </authorList>
    </citation>
    <scope>NUCLEOTIDE SEQUENCE [LARGE SCALE GENOMIC DNA]</scope>
    <source>
        <strain evidence="10 11">MIT 98-6070</strain>
    </source>
</reference>
<dbReference type="Gene3D" id="3.40.640.10">
    <property type="entry name" value="Type I PLP-dependent aspartate aminotransferase-like (Major domain)"/>
    <property type="match status" value="1"/>
</dbReference>
<comment type="cofactor">
    <cofactor evidence="1 8 9">
        <name>pyridoxal 5'-phosphate</name>
        <dbReference type="ChEBI" id="CHEBI:597326"/>
    </cofactor>
</comment>
<keyword evidence="3 8" id="KW-0808">Transferase</keyword>
<dbReference type="UniPathway" id="UPA00906">
    <property type="reaction ID" value="UER00896"/>
</dbReference>
<evidence type="ECO:0000313" key="11">
    <source>
        <dbReference type="Proteomes" id="UP000256599"/>
    </source>
</evidence>
<comment type="caution">
    <text evidence="10">The sequence shown here is derived from an EMBL/GenBank/DDBJ whole genome shotgun (WGS) entry which is preliminary data.</text>
</comment>
<dbReference type="GO" id="GO:0001514">
    <property type="term" value="P:selenocysteine incorporation"/>
    <property type="evidence" value="ECO:0007669"/>
    <property type="project" value="UniProtKB-UniRule"/>
</dbReference>
<dbReference type="OrthoDB" id="9787096at2"/>
<proteinExistence type="inferred from homology"/>
<dbReference type="AlphaFoldDB" id="A0A3D8I451"/>
<name>A0A3D8I451_9HELI</name>